<proteinExistence type="predicted"/>
<dbReference type="InterPro" id="IPR009056">
    <property type="entry name" value="Cyt_c-like_dom"/>
</dbReference>
<dbReference type="GO" id="GO:0009055">
    <property type="term" value="F:electron transfer activity"/>
    <property type="evidence" value="ECO:0007669"/>
    <property type="project" value="InterPro"/>
</dbReference>
<keyword evidence="2 4" id="KW-0479">Metal-binding</keyword>
<dbReference type="RefSeq" id="WP_195809831.1">
    <property type="nucleotide sequence ID" value="NZ_CP064795.1"/>
</dbReference>
<protein>
    <submittedName>
        <fullName evidence="7">C-type cytochrome</fullName>
    </submittedName>
</protein>
<feature type="signal peptide" evidence="5">
    <location>
        <begin position="1"/>
        <end position="19"/>
    </location>
</feature>
<dbReference type="SUPFAM" id="SSF46626">
    <property type="entry name" value="Cytochrome c"/>
    <property type="match status" value="1"/>
</dbReference>
<dbReference type="KEGG" id="smaa:IT774_11075"/>
<organism evidence="7 8">
    <name type="scientific">Salinimonas marina</name>
    <dbReference type="NCBI Taxonomy" id="2785918"/>
    <lineage>
        <taxon>Bacteria</taxon>
        <taxon>Pseudomonadati</taxon>
        <taxon>Pseudomonadota</taxon>
        <taxon>Gammaproteobacteria</taxon>
        <taxon>Alteromonadales</taxon>
        <taxon>Alteromonadaceae</taxon>
        <taxon>Alteromonas/Salinimonas group</taxon>
        <taxon>Salinimonas</taxon>
    </lineage>
</organism>
<keyword evidence="3 4" id="KW-0408">Iron</keyword>
<keyword evidence="1 4" id="KW-0349">Heme</keyword>
<evidence type="ECO:0000259" key="6">
    <source>
        <dbReference type="PROSITE" id="PS51007"/>
    </source>
</evidence>
<name>A0A7S9DVJ9_9ALTE</name>
<dbReference type="Pfam" id="PF00034">
    <property type="entry name" value="Cytochrom_C"/>
    <property type="match status" value="1"/>
</dbReference>
<dbReference type="AlphaFoldDB" id="A0A7S9DVJ9"/>
<reference evidence="7 8" key="1">
    <citation type="submission" date="2020-11" db="EMBL/GenBank/DDBJ databases">
        <title>Complete genome sequence for Salinimonas sp. strain G2-b.</title>
        <authorList>
            <person name="Park S.-J."/>
        </authorList>
    </citation>
    <scope>NUCLEOTIDE SEQUENCE [LARGE SCALE GENOMIC DNA]</scope>
    <source>
        <strain evidence="7 8">G2-b</strain>
    </source>
</reference>
<feature type="chain" id="PRO_5032926346" evidence="5">
    <location>
        <begin position="20"/>
        <end position="148"/>
    </location>
</feature>
<evidence type="ECO:0000256" key="1">
    <source>
        <dbReference type="ARBA" id="ARBA00022617"/>
    </source>
</evidence>
<dbReference type="Proteomes" id="UP000595095">
    <property type="component" value="Chromosome"/>
</dbReference>
<evidence type="ECO:0000256" key="5">
    <source>
        <dbReference type="SAM" id="SignalP"/>
    </source>
</evidence>
<accession>A0A7S9DVJ9</accession>
<dbReference type="PROSITE" id="PS51257">
    <property type="entry name" value="PROKAR_LIPOPROTEIN"/>
    <property type="match status" value="1"/>
</dbReference>
<evidence type="ECO:0000256" key="4">
    <source>
        <dbReference type="PROSITE-ProRule" id="PRU00433"/>
    </source>
</evidence>
<dbReference type="GO" id="GO:0046872">
    <property type="term" value="F:metal ion binding"/>
    <property type="evidence" value="ECO:0007669"/>
    <property type="project" value="UniProtKB-KW"/>
</dbReference>
<gene>
    <name evidence="7" type="ORF">IT774_11075</name>
</gene>
<dbReference type="EMBL" id="CP064795">
    <property type="protein sequence ID" value="QPG04739.1"/>
    <property type="molecule type" value="Genomic_DNA"/>
</dbReference>
<dbReference type="InterPro" id="IPR036909">
    <property type="entry name" value="Cyt_c-like_dom_sf"/>
</dbReference>
<sequence>MKIILLGMLLLLIAACNQGVESPKGFSLPKGDAGQGKQAFLKYKCLSCHVADGVEDDTIERQMEPVTLGGDVHVVKTYADLVTSVINPSHRIATRYKQSAYVDDQQQSKMTNYNDIMTVKELTDIVAFLQPKYELKPINRTEYPRYFP</sequence>
<evidence type="ECO:0000256" key="3">
    <source>
        <dbReference type="ARBA" id="ARBA00023004"/>
    </source>
</evidence>
<dbReference type="Gene3D" id="1.10.760.10">
    <property type="entry name" value="Cytochrome c-like domain"/>
    <property type="match status" value="1"/>
</dbReference>
<evidence type="ECO:0000313" key="7">
    <source>
        <dbReference type="EMBL" id="QPG04739.1"/>
    </source>
</evidence>
<feature type="domain" description="Cytochrome c" evidence="6">
    <location>
        <begin position="31"/>
        <end position="133"/>
    </location>
</feature>
<dbReference type="PROSITE" id="PS51007">
    <property type="entry name" value="CYTC"/>
    <property type="match status" value="1"/>
</dbReference>
<dbReference type="GO" id="GO:0020037">
    <property type="term" value="F:heme binding"/>
    <property type="evidence" value="ECO:0007669"/>
    <property type="project" value="InterPro"/>
</dbReference>
<keyword evidence="5" id="KW-0732">Signal</keyword>
<evidence type="ECO:0000256" key="2">
    <source>
        <dbReference type="ARBA" id="ARBA00022723"/>
    </source>
</evidence>
<evidence type="ECO:0000313" key="8">
    <source>
        <dbReference type="Proteomes" id="UP000595095"/>
    </source>
</evidence>
<keyword evidence="8" id="KW-1185">Reference proteome</keyword>